<evidence type="ECO:0000313" key="3">
    <source>
        <dbReference type="EMBL" id="MBB6142219.1"/>
    </source>
</evidence>
<dbReference type="AlphaFoldDB" id="A0A841JR16"/>
<reference evidence="3 4" key="1">
    <citation type="submission" date="2020-08" db="EMBL/GenBank/DDBJ databases">
        <title>Genomic Encyclopedia of Type Strains, Phase IV (KMG-IV): sequencing the most valuable type-strain genomes for metagenomic binning, comparative biology and taxonomic classification.</title>
        <authorList>
            <person name="Goeker M."/>
        </authorList>
    </citation>
    <scope>NUCLEOTIDE SEQUENCE [LARGE SCALE GENOMIC DNA]</scope>
    <source>
        <strain evidence="3 4">DSM 103733</strain>
    </source>
</reference>
<keyword evidence="1" id="KW-0732">Signal</keyword>
<dbReference type="InterPro" id="IPR025388">
    <property type="entry name" value="Alginate_export_dom"/>
</dbReference>
<evidence type="ECO:0000313" key="4">
    <source>
        <dbReference type="Proteomes" id="UP000538666"/>
    </source>
</evidence>
<dbReference type="Pfam" id="PF13372">
    <property type="entry name" value="Alginate_exp"/>
    <property type="match status" value="1"/>
</dbReference>
<gene>
    <name evidence="3" type="ORF">HNQ77_000157</name>
</gene>
<dbReference type="EMBL" id="JACHEK010000001">
    <property type="protein sequence ID" value="MBB6142219.1"/>
    <property type="molecule type" value="Genomic_DNA"/>
</dbReference>
<dbReference type="RefSeq" id="WP_231581101.1">
    <property type="nucleotide sequence ID" value="NZ_JACHEK010000001.1"/>
</dbReference>
<feature type="domain" description="Alginate export" evidence="2">
    <location>
        <begin position="174"/>
        <end position="459"/>
    </location>
</feature>
<sequence length="497" mass="55133">MRKFLATLFVCSASLLRAQTAPVPSPNPSSSPNPHPIVFNVYDRSRSVAWDFFAAPPYTETYGYGESLLRLSVSQKLPQWDWLAELTTAAMIDLPTQSVSKVTAQGQLGLGGTYYASNGNNDYPAAAFFKQGYLRRDFDGSDKNVRIGRFEFFEGLETQPKNATIAWLQPNRVSQRLISNFGFTVAQRSFDGVDGHYGSGTWDITGMAARATQGVFNMNGNPELNVDVQYLAFTKSELNQHVLWRVFGIGYHDGRTGVVKTDNRPLAVRQADHKNIRLGTYGGDVITSIPAGPGNFDFLAWAVLQNGNWGVQSDFGGAAAVEGGYQYKGGLGNPWFRSGWFRSTGDNNPNDNEHHTFSQLLPTPRNYARFPFYNLMNSTDDFIQVIDNPIKRVAVRSDLHWLQLTSGKDLWYQGGGAFDNKVFGFTGRPANGHSSFSSLADVSADWTVTKTVSLNFYYAYAWGKSAISAIYPTDHDAQFGYAEFLFRWGTAKPVTVK</sequence>
<name>A0A841JR16_9BACT</name>
<protein>
    <recommendedName>
        <fullName evidence="2">Alginate export domain-containing protein</fullName>
    </recommendedName>
</protein>
<dbReference type="Proteomes" id="UP000538666">
    <property type="component" value="Unassembled WGS sequence"/>
</dbReference>
<organism evidence="3 4">
    <name type="scientific">Silvibacterium bohemicum</name>
    <dbReference type="NCBI Taxonomy" id="1577686"/>
    <lineage>
        <taxon>Bacteria</taxon>
        <taxon>Pseudomonadati</taxon>
        <taxon>Acidobacteriota</taxon>
        <taxon>Terriglobia</taxon>
        <taxon>Terriglobales</taxon>
        <taxon>Acidobacteriaceae</taxon>
        <taxon>Silvibacterium</taxon>
    </lineage>
</organism>
<comment type="caution">
    <text evidence="3">The sequence shown here is derived from an EMBL/GenBank/DDBJ whole genome shotgun (WGS) entry which is preliminary data.</text>
</comment>
<accession>A0A841JR16</accession>
<evidence type="ECO:0000259" key="2">
    <source>
        <dbReference type="Pfam" id="PF13372"/>
    </source>
</evidence>
<keyword evidence="4" id="KW-1185">Reference proteome</keyword>
<evidence type="ECO:0000256" key="1">
    <source>
        <dbReference type="SAM" id="SignalP"/>
    </source>
</evidence>
<proteinExistence type="predicted"/>
<feature type="chain" id="PRO_5032498090" description="Alginate export domain-containing protein" evidence="1">
    <location>
        <begin position="19"/>
        <end position="497"/>
    </location>
</feature>
<feature type="signal peptide" evidence="1">
    <location>
        <begin position="1"/>
        <end position="18"/>
    </location>
</feature>